<dbReference type="GO" id="GO:0030170">
    <property type="term" value="F:pyridoxal phosphate binding"/>
    <property type="evidence" value="ECO:0007669"/>
    <property type="project" value="InterPro"/>
</dbReference>
<dbReference type="PANTHER" id="PTHR46383">
    <property type="entry name" value="ASPARTATE AMINOTRANSFERASE"/>
    <property type="match status" value="1"/>
</dbReference>
<dbReference type="Proteomes" id="UP000289703">
    <property type="component" value="Unassembled WGS sequence"/>
</dbReference>
<comment type="cofactor">
    <cofactor evidence="1">
        <name>pyridoxal 5'-phosphate</name>
        <dbReference type="ChEBI" id="CHEBI:597326"/>
    </cofactor>
</comment>
<dbReference type="InterPro" id="IPR015421">
    <property type="entry name" value="PyrdxlP-dep_Trfase_major"/>
</dbReference>
<dbReference type="InterPro" id="IPR004839">
    <property type="entry name" value="Aminotransferase_I/II_large"/>
</dbReference>
<dbReference type="InterPro" id="IPR015424">
    <property type="entry name" value="PyrdxlP-dep_Trfase"/>
</dbReference>
<evidence type="ECO:0000256" key="2">
    <source>
        <dbReference type="ARBA" id="ARBA00007441"/>
    </source>
</evidence>
<name>A0A4Q1JQ69_9BACT</name>
<dbReference type="Gene3D" id="3.90.1150.100">
    <property type="match status" value="2"/>
</dbReference>
<organism evidence="7 8">
    <name type="scientific">Ancylomarina salipaludis</name>
    <dbReference type="NCBI Taxonomy" id="2501299"/>
    <lineage>
        <taxon>Bacteria</taxon>
        <taxon>Pseudomonadati</taxon>
        <taxon>Bacteroidota</taxon>
        <taxon>Bacteroidia</taxon>
        <taxon>Marinilabiliales</taxon>
        <taxon>Marinifilaceae</taxon>
        <taxon>Ancylomarina</taxon>
    </lineage>
</organism>
<keyword evidence="5" id="KW-0663">Pyridoxal phosphate</keyword>
<dbReference type="RefSeq" id="WP_129252186.1">
    <property type="nucleotide sequence ID" value="NZ_SAXA01000001.1"/>
</dbReference>
<gene>
    <name evidence="7" type="ORF">EO244_01350</name>
</gene>
<dbReference type="GO" id="GO:0008483">
    <property type="term" value="F:transaminase activity"/>
    <property type="evidence" value="ECO:0007669"/>
    <property type="project" value="UniProtKB-KW"/>
</dbReference>
<dbReference type="EMBL" id="SAXA01000001">
    <property type="protein sequence ID" value="RXQ97562.1"/>
    <property type="molecule type" value="Genomic_DNA"/>
</dbReference>
<dbReference type="PANTHER" id="PTHR46383:SF1">
    <property type="entry name" value="ASPARTATE AMINOTRANSFERASE"/>
    <property type="match status" value="1"/>
</dbReference>
<dbReference type="GO" id="GO:0006520">
    <property type="term" value="P:amino acid metabolic process"/>
    <property type="evidence" value="ECO:0007669"/>
    <property type="project" value="InterPro"/>
</dbReference>
<comment type="similarity">
    <text evidence="2">Belongs to the class-I pyridoxal-phosphate-dependent aminotransferase family.</text>
</comment>
<protein>
    <submittedName>
        <fullName evidence="7">Pyridoxal phosphate-dependent aminotransferase</fullName>
    </submittedName>
</protein>
<evidence type="ECO:0000256" key="1">
    <source>
        <dbReference type="ARBA" id="ARBA00001933"/>
    </source>
</evidence>
<dbReference type="InterPro" id="IPR050596">
    <property type="entry name" value="AspAT/PAT-like"/>
</dbReference>
<dbReference type="Pfam" id="PF00155">
    <property type="entry name" value="Aminotran_1_2"/>
    <property type="match status" value="1"/>
</dbReference>
<keyword evidence="4 7" id="KW-0808">Transferase</keyword>
<keyword evidence="3 7" id="KW-0032">Aminotransferase</keyword>
<dbReference type="OrthoDB" id="1112781at2"/>
<keyword evidence="8" id="KW-1185">Reference proteome</keyword>
<proteinExistence type="inferred from homology"/>
<evidence type="ECO:0000256" key="4">
    <source>
        <dbReference type="ARBA" id="ARBA00022679"/>
    </source>
</evidence>
<evidence type="ECO:0000259" key="6">
    <source>
        <dbReference type="Pfam" id="PF00155"/>
    </source>
</evidence>
<evidence type="ECO:0000313" key="8">
    <source>
        <dbReference type="Proteomes" id="UP000289703"/>
    </source>
</evidence>
<evidence type="ECO:0000256" key="5">
    <source>
        <dbReference type="ARBA" id="ARBA00022898"/>
    </source>
</evidence>
<dbReference type="CDD" id="cd00609">
    <property type="entry name" value="AAT_like"/>
    <property type="match status" value="1"/>
</dbReference>
<dbReference type="AlphaFoldDB" id="A0A4Q1JQ69"/>
<evidence type="ECO:0000313" key="7">
    <source>
        <dbReference type="EMBL" id="RXQ97562.1"/>
    </source>
</evidence>
<comment type="caution">
    <text evidence="7">The sequence shown here is derived from an EMBL/GenBank/DDBJ whole genome shotgun (WGS) entry which is preliminary data.</text>
</comment>
<accession>A0A4Q1JQ69</accession>
<reference evidence="7 8" key="1">
    <citation type="submission" date="2019-01" db="EMBL/GenBank/DDBJ databases">
        <title>Ancylomarina salipaludis sp. nov., isolated from a salt marsh.</title>
        <authorList>
            <person name="Yoon J.-H."/>
        </authorList>
    </citation>
    <scope>NUCLEOTIDE SEQUENCE [LARGE SCALE GENOMIC DNA]</scope>
    <source>
        <strain evidence="7 8">SHSM-M15</strain>
    </source>
</reference>
<dbReference type="Gene3D" id="3.40.640.10">
    <property type="entry name" value="Type I PLP-dependent aspartate aminotransferase-like (Major domain)"/>
    <property type="match status" value="1"/>
</dbReference>
<feature type="domain" description="Aminotransferase class I/classII large" evidence="6">
    <location>
        <begin position="58"/>
        <end position="419"/>
    </location>
</feature>
<dbReference type="SUPFAM" id="SSF53383">
    <property type="entry name" value="PLP-dependent transferases"/>
    <property type="match status" value="1"/>
</dbReference>
<sequence>MKTPINSQIVDDKLALCEIDKMEDATIRDVVRVVNMIEEESGEKFIRMEMGVPGLAASKFGIEAEKEALDHGVASAYPMLEGVKVLKEEASRFVKNFMNVDMKPEGIVPTVGSMQGGYAAFMAVCSATEGKDTILFVDPGFPVQKTQMDVLGMKYETFDIYDYRGDKLRDKLESIMSKGNIAGILYSNPNNPAWICMNEDELKTIGEMATKYDAIVLEDLAYFAMDFRTDLSQPGVGPYQPSVARYTDNYILMISSSKAFSYAGQRIGLLCMSDNLYKRRYAGLKKRFGADGFGYTIIYRIIYTLSSGVSHSAQYGLHGMLKAANDGRFNFVEDVKEYGERAKIMKKLFIDNGFELVYGTDLDVPLADGFYFTIAYPGLTGPDLNRKLLYYGISAICLNETGSLKEGLRACVSQISRDQFADLEFRLKEFHKHHQVLA</sequence>
<evidence type="ECO:0000256" key="3">
    <source>
        <dbReference type="ARBA" id="ARBA00022576"/>
    </source>
</evidence>